<protein>
    <submittedName>
        <fullName evidence="3">Uncharacterized protein</fullName>
    </submittedName>
</protein>
<dbReference type="Proteomes" id="UP000178606">
    <property type="component" value="Unassembled WGS sequence"/>
</dbReference>
<dbReference type="EMBL" id="MFKF01000418">
    <property type="protein sequence ID" value="OGG44021.1"/>
    <property type="molecule type" value="Genomic_DNA"/>
</dbReference>
<evidence type="ECO:0000313" key="3">
    <source>
        <dbReference type="EMBL" id="OGG44021.1"/>
    </source>
</evidence>
<sequence>MFDVDWSDPETLWLNITNAALGIVTLAALLSVLGAAAVELCGRLKKHLARARDFRTLRVPDLGLTMADGGEKIDEKDAPPPKPKVEGRRSKVE</sequence>
<gene>
    <name evidence="3" type="ORF">A3F84_27835</name>
</gene>
<evidence type="ECO:0000313" key="4">
    <source>
        <dbReference type="Proteomes" id="UP000178606"/>
    </source>
</evidence>
<comment type="caution">
    <text evidence="3">The sequence shown here is derived from an EMBL/GenBank/DDBJ whole genome shotgun (WGS) entry which is preliminary data.</text>
</comment>
<name>A0A1F6C4C8_HANXR</name>
<dbReference type="AlphaFoldDB" id="A0A1F6C4C8"/>
<keyword evidence="2" id="KW-0472">Membrane</keyword>
<evidence type="ECO:0000256" key="2">
    <source>
        <dbReference type="SAM" id="Phobius"/>
    </source>
</evidence>
<keyword evidence="2" id="KW-1133">Transmembrane helix</keyword>
<feature type="transmembrane region" description="Helical" evidence="2">
    <location>
        <begin position="20"/>
        <end position="42"/>
    </location>
</feature>
<keyword evidence="2" id="KW-0812">Transmembrane</keyword>
<organism evidence="3 4">
    <name type="scientific">Handelsmanbacteria sp. (strain RIFCSPLOWO2_12_FULL_64_10)</name>
    <dbReference type="NCBI Taxonomy" id="1817868"/>
    <lineage>
        <taxon>Bacteria</taxon>
        <taxon>Candidatus Handelsmaniibacteriota</taxon>
    </lineage>
</organism>
<accession>A0A1F6C4C8</accession>
<feature type="region of interest" description="Disordered" evidence="1">
    <location>
        <begin position="67"/>
        <end position="93"/>
    </location>
</feature>
<proteinExistence type="predicted"/>
<reference evidence="3 4" key="1">
    <citation type="journal article" date="2016" name="Nat. Commun.">
        <title>Thousands of microbial genomes shed light on interconnected biogeochemical processes in an aquifer system.</title>
        <authorList>
            <person name="Anantharaman K."/>
            <person name="Brown C.T."/>
            <person name="Hug L.A."/>
            <person name="Sharon I."/>
            <person name="Castelle C.J."/>
            <person name="Probst A.J."/>
            <person name="Thomas B.C."/>
            <person name="Singh A."/>
            <person name="Wilkins M.J."/>
            <person name="Karaoz U."/>
            <person name="Brodie E.L."/>
            <person name="Williams K.H."/>
            <person name="Hubbard S.S."/>
            <person name="Banfield J.F."/>
        </authorList>
    </citation>
    <scope>NUCLEOTIDE SEQUENCE [LARGE SCALE GENOMIC DNA]</scope>
    <source>
        <strain evidence="4">RIFCSPLOWO2_12_FULL_64_10</strain>
    </source>
</reference>
<evidence type="ECO:0000256" key="1">
    <source>
        <dbReference type="SAM" id="MobiDB-lite"/>
    </source>
</evidence>
<feature type="compositionally biased region" description="Basic and acidic residues" evidence="1">
    <location>
        <begin position="69"/>
        <end position="93"/>
    </location>
</feature>